<dbReference type="GO" id="GO:0006260">
    <property type="term" value="P:DNA replication"/>
    <property type="evidence" value="ECO:0007669"/>
    <property type="project" value="InterPro"/>
</dbReference>
<evidence type="ECO:0000313" key="1">
    <source>
        <dbReference type="EMBL" id="PIV01620.1"/>
    </source>
</evidence>
<dbReference type="GO" id="GO:0031250">
    <property type="term" value="C:anaerobic ribonucleoside-triphosphate reductase complex"/>
    <property type="evidence" value="ECO:0007669"/>
    <property type="project" value="TreeGrafter"/>
</dbReference>
<dbReference type="SUPFAM" id="SSF51998">
    <property type="entry name" value="PFL-like glycyl radical enzymes"/>
    <property type="match status" value="1"/>
</dbReference>
<dbReference type="GO" id="GO:0008998">
    <property type="term" value="F:ribonucleoside-triphosphate reductase (thioredoxin) activity"/>
    <property type="evidence" value="ECO:0007669"/>
    <property type="project" value="InterPro"/>
</dbReference>
<evidence type="ECO:0000313" key="2">
    <source>
        <dbReference type="Proteomes" id="UP000229631"/>
    </source>
</evidence>
<accession>A0A2M7BEV9</accession>
<dbReference type="EMBL" id="PEVC01000016">
    <property type="protein sequence ID" value="PIV01620.1"/>
    <property type="molecule type" value="Genomic_DNA"/>
</dbReference>
<dbReference type="InterPro" id="IPR012833">
    <property type="entry name" value="NrdD"/>
</dbReference>
<reference evidence="2" key="1">
    <citation type="submission" date="2017-09" db="EMBL/GenBank/DDBJ databases">
        <title>Depth-based differentiation of microbial function through sediment-hosted aquifers and enrichment of novel symbionts in the deep terrestrial subsurface.</title>
        <authorList>
            <person name="Probst A.J."/>
            <person name="Ladd B."/>
            <person name="Jarett J.K."/>
            <person name="Geller-Mcgrath D.E."/>
            <person name="Sieber C.M.K."/>
            <person name="Emerson J.B."/>
            <person name="Anantharaman K."/>
            <person name="Thomas B.C."/>
            <person name="Malmstrom R."/>
            <person name="Stieglmeier M."/>
            <person name="Klingl A."/>
            <person name="Woyke T."/>
            <person name="Ryan C.M."/>
            <person name="Banfield J.F."/>
        </authorList>
    </citation>
    <scope>NUCLEOTIDE SEQUENCE [LARGE SCALE GENOMIC DNA]</scope>
</reference>
<dbReference type="GO" id="GO:0009265">
    <property type="term" value="P:2'-deoxyribonucleotide biosynthetic process"/>
    <property type="evidence" value="ECO:0007669"/>
    <property type="project" value="TreeGrafter"/>
</dbReference>
<name>A0A2M7BEV9_9BACT</name>
<dbReference type="PANTHER" id="PTHR21075:SF0">
    <property type="entry name" value="ANAEROBIC RIBONUCLEOSIDE-TRIPHOSPHATE REDUCTASE"/>
    <property type="match status" value="1"/>
</dbReference>
<dbReference type="GO" id="GO:0004748">
    <property type="term" value="F:ribonucleoside-diphosphate reductase activity, thioredoxin disulfide as acceptor"/>
    <property type="evidence" value="ECO:0007669"/>
    <property type="project" value="TreeGrafter"/>
</dbReference>
<dbReference type="Gene3D" id="3.20.70.20">
    <property type="match status" value="1"/>
</dbReference>
<dbReference type="AlphaFoldDB" id="A0A2M7BEV9"/>
<organism evidence="1 2">
    <name type="scientific">Candidatus Shapirobacteria bacterium CG03_land_8_20_14_0_80_39_12</name>
    <dbReference type="NCBI Taxonomy" id="1974879"/>
    <lineage>
        <taxon>Bacteria</taxon>
        <taxon>Candidatus Shapironibacteriota</taxon>
    </lineage>
</organism>
<dbReference type="Pfam" id="PF13597">
    <property type="entry name" value="NRDD"/>
    <property type="match status" value="1"/>
</dbReference>
<proteinExistence type="predicted"/>
<evidence type="ECO:0008006" key="3">
    <source>
        <dbReference type="Google" id="ProtNLM"/>
    </source>
</evidence>
<comment type="caution">
    <text evidence="1">The sequence shown here is derived from an EMBL/GenBank/DDBJ whole genome shotgun (WGS) entry which is preliminary data.</text>
</comment>
<sequence length="359" mass="41296">MILKLGWLGTITLEKGGEAEIKGRKIKSNDIYTLGVQKAIHYRLRKNNIKVVSYKGKVYCCEVENHTVFVRRNGRVTWCGNSIGVVTINLPRIGYLTKTKKEFKDRLAYLMDLAKESLIIKRKVLEDFTNKGLYPYSRYYLEAIKKRFGGYWKNHFNTIGLVGMNEACLNFLGENIATKKGKEFALEILDFMREKVGQYQLETNQLFNLEATPAEGTSYRFAREDRKRYQNIIFANSEAVKNKKAEPYYTNSTQLPVDHTTDIFEALSHQDELQCKYTGGTVFHGFLGESLPDIQSLKTAVKKIAEKFHLPYFTFTPTFSICEKHGYLAGGQQFCPKCDVELSEQKNKLEKEGFKVIIE</sequence>
<protein>
    <recommendedName>
        <fullName evidence="3">DOD-type homing endonuclease domain-containing protein</fullName>
    </recommendedName>
</protein>
<dbReference type="Proteomes" id="UP000229631">
    <property type="component" value="Unassembled WGS sequence"/>
</dbReference>
<gene>
    <name evidence="1" type="ORF">COS54_00695</name>
</gene>
<dbReference type="PANTHER" id="PTHR21075">
    <property type="entry name" value="ANAEROBIC RIBONUCLEOSIDE-TRIPHOSPHATE REDUCTASE"/>
    <property type="match status" value="1"/>
</dbReference>